<evidence type="ECO:0000256" key="2">
    <source>
        <dbReference type="ARBA" id="ARBA00010524"/>
    </source>
</evidence>
<organism evidence="14 15">
    <name type="scientific">Chrysophaeum taylorii</name>
    <dbReference type="NCBI Taxonomy" id="2483200"/>
    <lineage>
        <taxon>Eukaryota</taxon>
        <taxon>Sar</taxon>
        <taxon>Stramenopiles</taxon>
        <taxon>Ochrophyta</taxon>
        <taxon>Pelagophyceae</taxon>
        <taxon>Pelagomonadales</taxon>
        <taxon>Pelagomonadaceae</taxon>
        <taxon>Chrysophaeum</taxon>
    </lineage>
</organism>
<reference evidence="14" key="1">
    <citation type="submission" date="2023-01" db="EMBL/GenBank/DDBJ databases">
        <title>Metagenome sequencing of chrysophaentin producing Chrysophaeum taylorii.</title>
        <authorList>
            <person name="Davison J."/>
            <person name="Bewley C."/>
        </authorList>
    </citation>
    <scope>NUCLEOTIDE SEQUENCE</scope>
    <source>
        <strain evidence="14">NIES-1699</strain>
    </source>
</reference>
<dbReference type="InterPro" id="IPR002123">
    <property type="entry name" value="Plipid/glycerol_acylTrfase"/>
</dbReference>
<keyword evidence="8" id="KW-0472">Membrane</keyword>
<dbReference type="AlphaFoldDB" id="A0AAD7XLK7"/>
<keyword evidence="5" id="KW-0999">Mitochondrion inner membrane</keyword>
<dbReference type="PRINTS" id="PR00979">
    <property type="entry name" value="TAFAZZIN"/>
</dbReference>
<feature type="domain" description="Phospholipid/glycerol acyltransferase" evidence="13">
    <location>
        <begin position="122"/>
        <end position="267"/>
    </location>
</feature>
<evidence type="ECO:0000256" key="8">
    <source>
        <dbReference type="ARBA" id="ARBA00023136"/>
    </source>
</evidence>
<dbReference type="Pfam" id="PF01553">
    <property type="entry name" value="Acyltransferase"/>
    <property type="match status" value="1"/>
</dbReference>
<dbReference type="PANTHER" id="PTHR12497:SF0">
    <property type="entry name" value="TAFAZZIN"/>
    <property type="match status" value="1"/>
</dbReference>
<evidence type="ECO:0000256" key="11">
    <source>
        <dbReference type="ARBA" id="ARBA00047906"/>
    </source>
</evidence>
<keyword evidence="3" id="KW-0808">Transferase</keyword>
<evidence type="ECO:0000259" key="13">
    <source>
        <dbReference type="SMART" id="SM00563"/>
    </source>
</evidence>
<protein>
    <recommendedName>
        <fullName evidence="12">Tafazzin family protein</fullName>
    </recommendedName>
</protein>
<evidence type="ECO:0000256" key="6">
    <source>
        <dbReference type="ARBA" id="ARBA00023098"/>
    </source>
</evidence>
<dbReference type="PANTHER" id="PTHR12497">
    <property type="entry name" value="TAZ PROTEIN TAFAZZIN"/>
    <property type="match status" value="1"/>
</dbReference>
<evidence type="ECO:0000313" key="14">
    <source>
        <dbReference type="EMBL" id="KAJ8609561.1"/>
    </source>
</evidence>
<evidence type="ECO:0000256" key="1">
    <source>
        <dbReference type="ARBA" id="ARBA00004137"/>
    </source>
</evidence>
<evidence type="ECO:0000313" key="15">
    <source>
        <dbReference type="Proteomes" id="UP001230188"/>
    </source>
</evidence>
<keyword evidence="6" id="KW-0443">Lipid metabolism</keyword>
<name>A0AAD7XLK7_9STRA</name>
<sequence>MRRRLVVVGGGVVGGSVAVATVLERPFADASDGLWYKSRGHEIPVGSGWRVVDRRSRVEEWLGTPNAATALGLAAARAVVVPLVSLAGHAALRFQNELRVDTDDDAYDYFVRSVRRRDGRGLLTVSNHTSVLDDPFLLGAILPLPLSLDPARARWAACSQEVCFSRGAIVSAFFGAGKTLPIKRGGGVDQPALATLADKLARGQWVHMFPEGHVYQGSTVGRGRGSHANERSDAARAKFGSLKRGTAKLIAHAPTPLLVVPFVHAGMDAFMPYDSTGRCESKLWKSDKKVSVAFGRPIDFQDLISDHERKYGPLRRYGHGRTWPHSTDTDAELYTRILARVERALVDLQQHQHLIETGRHIPRR</sequence>
<dbReference type="GO" id="GO:0005741">
    <property type="term" value="C:mitochondrial outer membrane"/>
    <property type="evidence" value="ECO:0007669"/>
    <property type="project" value="UniProtKB-SubCell"/>
</dbReference>
<comment type="subcellular location">
    <subcellularLocation>
        <location evidence="1">Mitochondrion inner membrane</location>
        <topology evidence="1">Peripheral membrane protein</topology>
        <orientation evidence="1">Intermembrane side</orientation>
    </subcellularLocation>
    <subcellularLocation>
        <location evidence="10">Mitochondrion outer membrane</location>
        <topology evidence="10">Peripheral membrane protein</topology>
        <orientation evidence="10">Intermembrane side</orientation>
    </subcellularLocation>
</comment>
<evidence type="ECO:0000256" key="10">
    <source>
        <dbReference type="ARBA" id="ARBA00024323"/>
    </source>
</evidence>
<evidence type="ECO:0000256" key="3">
    <source>
        <dbReference type="ARBA" id="ARBA00022679"/>
    </source>
</evidence>
<evidence type="ECO:0000256" key="12">
    <source>
        <dbReference type="RuleBase" id="RU365062"/>
    </source>
</evidence>
<evidence type="ECO:0000256" key="4">
    <source>
        <dbReference type="ARBA" id="ARBA00022787"/>
    </source>
</evidence>
<keyword evidence="7" id="KW-0496">Mitochondrion</keyword>
<dbReference type="InterPro" id="IPR000872">
    <property type="entry name" value="Tafazzin"/>
</dbReference>
<keyword evidence="4" id="KW-1000">Mitochondrion outer membrane</keyword>
<evidence type="ECO:0000256" key="5">
    <source>
        <dbReference type="ARBA" id="ARBA00022792"/>
    </source>
</evidence>
<proteinExistence type="inferred from homology"/>
<accession>A0AAD7XLK7</accession>
<dbReference type="CDD" id="cd07989">
    <property type="entry name" value="LPLAT_AGPAT-like"/>
    <property type="match status" value="1"/>
</dbReference>
<evidence type="ECO:0000256" key="7">
    <source>
        <dbReference type="ARBA" id="ARBA00023128"/>
    </source>
</evidence>
<dbReference type="SUPFAM" id="SSF69593">
    <property type="entry name" value="Glycerol-3-phosphate (1)-acyltransferase"/>
    <property type="match status" value="1"/>
</dbReference>
<evidence type="ECO:0000256" key="9">
    <source>
        <dbReference type="ARBA" id="ARBA00023315"/>
    </source>
</evidence>
<keyword evidence="15" id="KW-1185">Reference proteome</keyword>
<gene>
    <name evidence="14" type="ORF">CTAYLR_006044</name>
</gene>
<comment type="caution">
    <text evidence="14">The sequence shown here is derived from an EMBL/GenBank/DDBJ whole genome shotgun (WGS) entry which is preliminary data.</text>
</comment>
<dbReference type="SMART" id="SM00563">
    <property type="entry name" value="PlsC"/>
    <property type="match status" value="1"/>
</dbReference>
<dbReference type="GO" id="GO:0008374">
    <property type="term" value="F:O-acyltransferase activity"/>
    <property type="evidence" value="ECO:0007669"/>
    <property type="project" value="TreeGrafter"/>
</dbReference>
<dbReference type="Proteomes" id="UP001230188">
    <property type="component" value="Unassembled WGS sequence"/>
</dbReference>
<comment type="catalytic activity">
    <reaction evidence="11">
        <text>1'-[1,2-diacyl-sn-glycero-3-phospho],3'-[1-acyl-sn-glycero-3-phospho]-glycerol + a 1,2-diacyl-sn-glycero-3-phosphocholine = a cardiolipin + a 1-acyl-sn-glycero-3-phosphocholine</text>
        <dbReference type="Rhea" id="RHEA:33731"/>
        <dbReference type="ChEBI" id="CHEBI:57643"/>
        <dbReference type="ChEBI" id="CHEBI:58168"/>
        <dbReference type="ChEBI" id="CHEBI:62237"/>
        <dbReference type="ChEBI" id="CHEBI:64743"/>
    </reaction>
    <physiologicalReaction direction="left-to-right" evidence="11">
        <dbReference type="Rhea" id="RHEA:33732"/>
    </physiologicalReaction>
    <physiologicalReaction direction="right-to-left" evidence="11">
        <dbReference type="Rhea" id="RHEA:33733"/>
    </physiologicalReaction>
</comment>
<dbReference type="GO" id="GO:0005743">
    <property type="term" value="C:mitochondrial inner membrane"/>
    <property type="evidence" value="ECO:0007669"/>
    <property type="project" value="UniProtKB-SubCell"/>
</dbReference>
<comment type="similarity">
    <text evidence="2 12">Belongs to the taffazin family.</text>
</comment>
<dbReference type="EMBL" id="JAQMWT010000138">
    <property type="protein sequence ID" value="KAJ8609561.1"/>
    <property type="molecule type" value="Genomic_DNA"/>
</dbReference>
<dbReference type="GO" id="GO:0006644">
    <property type="term" value="P:phospholipid metabolic process"/>
    <property type="evidence" value="ECO:0007669"/>
    <property type="project" value="InterPro"/>
</dbReference>
<keyword evidence="9" id="KW-0012">Acyltransferase</keyword>